<dbReference type="PANTHER" id="PTHR43586">
    <property type="entry name" value="CYSTEINE DESULFURASE"/>
    <property type="match status" value="1"/>
</dbReference>
<reference evidence="2" key="1">
    <citation type="journal article" date="2021" name="PeerJ">
        <title>Extensive microbial diversity within the chicken gut microbiome revealed by metagenomics and culture.</title>
        <authorList>
            <person name="Gilroy R."/>
            <person name="Ravi A."/>
            <person name="Getino M."/>
            <person name="Pursley I."/>
            <person name="Horton D.L."/>
            <person name="Alikhan N.F."/>
            <person name="Baker D."/>
            <person name="Gharbi K."/>
            <person name="Hall N."/>
            <person name="Watson M."/>
            <person name="Adriaenssens E.M."/>
            <person name="Foster-Nyarko E."/>
            <person name="Jarju S."/>
            <person name="Secka A."/>
            <person name="Antonio M."/>
            <person name="Oren A."/>
            <person name="Chaudhuri R.R."/>
            <person name="La Ragione R."/>
            <person name="Hildebrand F."/>
            <person name="Pallen M.J."/>
        </authorList>
    </citation>
    <scope>NUCLEOTIDE SEQUENCE</scope>
    <source>
        <strain evidence="2">3436</strain>
    </source>
</reference>
<dbReference type="InterPro" id="IPR015422">
    <property type="entry name" value="PyrdxlP-dep_Trfase_small"/>
</dbReference>
<dbReference type="GO" id="GO:0008483">
    <property type="term" value="F:transaminase activity"/>
    <property type="evidence" value="ECO:0007669"/>
    <property type="project" value="UniProtKB-KW"/>
</dbReference>
<dbReference type="EMBL" id="DXBO01000150">
    <property type="protein sequence ID" value="HIZ49144.1"/>
    <property type="molecule type" value="Genomic_DNA"/>
</dbReference>
<organism evidence="2 3">
    <name type="scientific">Candidatus Gemmiger excrementavium</name>
    <dbReference type="NCBI Taxonomy" id="2838608"/>
    <lineage>
        <taxon>Bacteria</taxon>
        <taxon>Bacillati</taxon>
        <taxon>Bacillota</taxon>
        <taxon>Clostridia</taxon>
        <taxon>Eubacteriales</taxon>
        <taxon>Gemmiger</taxon>
    </lineage>
</organism>
<sequence length="383" mass="40593">MPAVYLDQAATSFPKPPCVAAAMTEYLTHVGANVNRGVYGSAQQAELVTLLLRQRLCELFDFDHPTHAVLTPGNTWGLNLVLGGALRPGDHCIVSAMEHNAVMRPLQRLAKQGVRFDRIPCDGAGFLDLAALEGLFRPNTKLVVLAHASNVSGAVQDAAAVGRICAAHGVPFCLDAAQTAGHLPLSFRELGLSALSVPAHKGLMGPQGLGALLLAPDFAKALAPYVTGGTGSASDSEDQPAYMPDKFEPGTPNLPGIYGWEAALEFLQNIGVEQIRAHDLALSRRFLAGVAGLPGVRLLGPADPQRRVGVFSLDFAGRDNAEMAYRLETEYGILTRCGLHCAPAAHKTLGTFPRGTVRFSTGWFTTERDIDAALAAIRALTAE</sequence>
<reference evidence="2" key="2">
    <citation type="submission" date="2021-04" db="EMBL/GenBank/DDBJ databases">
        <authorList>
            <person name="Gilroy R."/>
        </authorList>
    </citation>
    <scope>NUCLEOTIDE SEQUENCE</scope>
    <source>
        <strain evidence="2">3436</strain>
    </source>
</reference>
<gene>
    <name evidence="2" type="ORF">H9810_10515</name>
</gene>
<name>A0A9D2F3W9_9FIRM</name>
<keyword evidence="2" id="KW-0032">Aminotransferase</keyword>
<dbReference type="Gene3D" id="3.40.640.10">
    <property type="entry name" value="Type I PLP-dependent aspartate aminotransferase-like (Major domain)"/>
    <property type="match status" value="1"/>
</dbReference>
<protein>
    <submittedName>
        <fullName evidence="2">Aminotransferase class V-fold PLP-dependent enzyme</fullName>
    </submittedName>
</protein>
<evidence type="ECO:0000313" key="2">
    <source>
        <dbReference type="EMBL" id="HIZ49144.1"/>
    </source>
</evidence>
<dbReference type="InterPro" id="IPR010969">
    <property type="entry name" value="Cys_dSase-rel_unknwn_funct"/>
</dbReference>
<dbReference type="InterPro" id="IPR015424">
    <property type="entry name" value="PyrdxlP-dep_Trfase"/>
</dbReference>
<dbReference type="InterPro" id="IPR000192">
    <property type="entry name" value="Aminotrans_V_dom"/>
</dbReference>
<comment type="caution">
    <text evidence="2">The sequence shown here is derived from an EMBL/GenBank/DDBJ whole genome shotgun (WGS) entry which is preliminary data.</text>
</comment>
<dbReference type="NCBIfam" id="TIGR01977">
    <property type="entry name" value="am_tr_V_EF2568"/>
    <property type="match status" value="1"/>
</dbReference>
<keyword evidence="2" id="KW-0808">Transferase</keyword>
<dbReference type="InterPro" id="IPR015421">
    <property type="entry name" value="PyrdxlP-dep_Trfase_major"/>
</dbReference>
<dbReference type="AlphaFoldDB" id="A0A9D2F3W9"/>
<evidence type="ECO:0000313" key="3">
    <source>
        <dbReference type="Proteomes" id="UP000824031"/>
    </source>
</evidence>
<evidence type="ECO:0000259" key="1">
    <source>
        <dbReference type="Pfam" id="PF00266"/>
    </source>
</evidence>
<dbReference type="PANTHER" id="PTHR43586:SF4">
    <property type="entry name" value="ISOPENICILLIN N EPIMERASE"/>
    <property type="match status" value="1"/>
</dbReference>
<dbReference type="Pfam" id="PF00266">
    <property type="entry name" value="Aminotran_5"/>
    <property type="match status" value="1"/>
</dbReference>
<accession>A0A9D2F3W9</accession>
<proteinExistence type="predicted"/>
<dbReference type="Gene3D" id="3.90.1150.10">
    <property type="entry name" value="Aspartate Aminotransferase, domain 1"/>
    <property type="match status" value="1"/>
</dbReference>
<dbReference type="Proteomes" id="UP000824031">
    <property type="component" value="Unassembled WGS sequence"/>
</dbReference>
<dbReference type="SUPFAM" id="SSF53383">
    <property type="entry name" value="PLP-dependent transferases"/>
    <property type="match status" value="1"/>
</dbReference>
<feature type="domain" description="Aminotransferase class V" evidence="1">
    <location>
        <begin position="4"/>
        <end position="372"/>
    </location>
</feature>